<dbReference type="NCBIfam" id="TIGR03943">
    <property type="entry name" value="TIGR03943 family putative permease subunit"/>
    <property type="match status" value="1"/>
</dbReference>
<name>A0A3G3K3X6_9BACL</name>
<dbReference type="Pfam" id="PF09323">
    <property type="entry name" value="DUF1980"/>
    <property type="match status" value="1"/>
</dbReference>
<feature type="transmembrane region" description="Helical" evidence="2">
    <location>
        <begin position="113"/>
        <end position="132"/>
    </location>
</feature>
<dbReference type="InterPro" id="IPR015402">
    <property type="entry name" value="DUF1980"/>
</dbReference>
<dbReference type="InterPro" id="IPR048447">
    <property type="entry name" value="DUF1980_C"/>
</dbReference>
<gene>
    <name evidence="5" type="ORF">EAV92_22580</name>
</gene>
<proteinExistence type="predicted"/>
<dbReference type="KEGG" id="coh:EAV92_22580"/>
<sequence>MSRFLILFGFALMFSFIRLQGNLNKYINTKYSYLSTIAIVLFTVLSLIEFIRFYRSEKEAERLKAGEAEGHSHDHEHGHDHDHAHAHAHHGHDHDHEHGHDHSHESPVKWKRTLSYAILFVPILAGIFLPVATLDSSFVKAKGFSFKQIDVSADNPGQHQFLRPDTSVYYGAEGYAEVKNKDYAEFKDLREIPLTDDNYLKGMEVIYNFPGTFMDRTISFDGFAYKGEQADNDHYFIFRFGFIHCAADSGVFGMLVDFPKGTELSDDQWVHVTGKLSSELYQPFKETIPVLKVTDWKTIPAPKDPYVYRNY</sequence>
<feature type="compositionally biased region" description="Basic and acidic residues" evidence="1">
    <location>
        <begin position="64"/>
        <end position="85"/>
    </location>
</feature>
<evidence type="ECO:0000256" key="2">
    <source>
        <dbReference type="SAM" id="Phobius"/>
    </source>
</evidence>
<dbReference type="InterPro" id="IPR052955">
    <property type="entry name" value="UPF0703_membrane_permease"/>
</dbReference>
<dbReference type="RefSeq" id="WP_123043170.1">
    <property type="nucleotide sequence ID" value="NZ_CP033433.1"/>
</dbReference>
<dbReference type="AlphaFoldDB" id="A0A3G3K3X6"/>
<accession>A0A3G3K3X6</accession>
<feature type="domain" description="DUF1980" evidence="4">
    <location>
        <begin position="169"/>
        <end position="309"/>
    </location>
</feature>
<protein>
    <submittedName>
        <fullName evidence="5">TIGR03943 family protein</fullName>
    </submittedName>
</protein>
<dbReference type="PANTHER" id="PTHR40047">
    <property type="entry name" value="UPF0703 PROTEIN YCGQ"/>
    <property type="match status" value="1"/>
</dbReference>
<organism evidence="5 6">
    <name type="scientific">Cohnella candidum</name>
    <dbReference type="NCBI Taxonomy" id="2674991"/>
    <lineage>
        <taxon>Bacteria</taxon>
        <taxon>Bacillati</taxon>
        <taxon>Bacillota</taxon>
        <taxon>Bacilli</taxon>
        <taxon>Bacillales</taxon>
        <taxon>Paenibacillaceae</taxon>
        <taxon>Cohnella</taxon>
    </lineage>
</organism>
<evidence type="ECO:0000313" key="5">
    <source>
        <dbReference type="EMBL" id="AYQ75090.1"/>
    </source>
</evidence>
<dbReference type="Proteomes" id="UP000269097">
    <property type="component" value="Chromosome"/>
</dbReference>
<feature type="domain" description="DUF1980" evidence="3">
    <location>
        <begin position="3"/>
        <end position="144"/>
    </location>
</feature>
<reference evidence="5 6" key="1">
    <citation type="submission" date="2018-10" db="EMBL/GenBank/DDBJ databases">
        <title>Genome Sequence of Cohnella sp.</title>
        <authorList>
            <person name="Srinivasan S."/>
            <person name="Kim M.K."/>
        </authorList>
    </citation>
    <scope>NUCLEOTIDE SEQUENCE [LARGE SCALE GENOMIC DNA]</scope>
    <source>
        <strain evidence="5 6">18JY8-7</strain>
    </source>
</reference>
<keyword evidence="2" id="KW-1133">Transmembrane helix</keyword>
<keyword evidence="2" id="KW-0812">Transmembrane</keyword>
<dbReference type="Pfam" id="PF21537">
    <property type="entry name" value="DUF1980_C"/>
    <property type="match status" value="1"/>
</dbReference>
<keyword evidence="6" id="KW-1185">Reference proteome</keyword>
<evidence type="ECO:0000256" key="1">
    <source>
        <dbReference type="SAM" id="MobiDB-lite"/>
    </source>
</evidence>
<dbReference type="InterPro" id="IPR048493">
    <property type="entry name" value="DUF1980_N"/>
</dbReference>
<feature type="compositionally biased region" description="Basic and acidic residues" evidence="1">
    <location>
        <begin position="92"/>
        <end position="105"/>
    </location>
</feature>
<feature type="region of interest" description="Disordered" evidence="1">
    <location>
        <begin position="64"/>
        <end position="105"/>
    </location>
</feature>
<keyword evidence="2" id="KW-0472">Membrane</keyword>
<evidence type="ECO:0000259" key="3">
    <source>
        <dbReference type="Pfam" id="PF09323"/>
    </source>
</evidence>
<evidence type="ECO:0000259" key="4">
    <source>
        <dbReference type="Pfam" id="PF21537"/>
    </source>
</evidence>
<feature type="transmembrane region" description="Helical" evidence="2">
    <location>
        <begin position="31"/>
        <end position="54"/>
    </location>
</feature>
<dbReference type="PANTHER" id="PTHR40047:SF1">
    <property type="entry name" value="UPF0703 PROTEIN YCGQ"/>
    <property type="match status" value="1"/>
</dbReference>
<dbReference type="EMBL" id="CP033433">
    <property type="protein sequence ID" value="AYQ75090.1"/>
    <property type="molecule type" value="Genomic_DNA"/>
</dbReference>
<evidence type="ECO:0000313" key="6">
    <source>
        <dbReference type="Proteomes" id="UP000269097"/>
    </source>
</evidence>